<comment type="caution">
    <text evidence="3">The sequence shown here is derived from an EMBL/GenBank/DDBJ whole genome shotgun (WGS) entry which is preliminary data.</text>
</comment>
<evidence type="ECO:0000313" key="3">
    <source>
        <dbReference type="EMBL" id="MBY8881361.1"/>
    </source>
</evidence>
<dbReference type="Gene3D" id="3.60.40.10">
    <property type="entry name" value="PPM-type phosphatase domain"/>
    <property type="match status" value="1"/>
</dbReference>
<dbReference type="SUPFAM" id="SSF81606">
    <property type="entry name" value="PP2C-like"/>
    <property type="match status" value="1"/>
</dbReference>
<dbReference type="EMBL" id="JAINZZ010000046">
    <property type="protein sequence ID" value="MBY8881361.1"/>
    <property type="molecule type" value="Genomic_DNA"/>
</dbReference>
<reference evidence="3 4" key="1">
    <citation type="submission" date="2021-08" db="EMBL/GenBank/DDBJ databases">
        <title>WGS of actinomycetes from Thailand.</title>
        <authorList>
            <person name="Thawai C."/>
        </authorList>
    </citation>
    <scope>NUCLEOTIDE SEQUENCE [LARGE SCALE GENOMIC DNA]</scope>
    <source>
        <strain evidence="3 4">PLK6-54</strain>
    </source>
</reference>
<sequence length="291" mass="30791">MLEVGEPGYVFESRPPEGSPYRPDTVVDGWSTDLVTMRLASIRGYGHRYHGTPREDDCAVAVHKGSGGVVFAVADGVSAAPQSATGAALACRGAVTDLLHQMDADVPSLDWAHVVGTAAWSLVARAAAGREPESAYAEEAERLYATTLVAGVVRPGRYGIPEVHLVQVGDSGAWVLDRAGGRYRRLLATKDSQGTEIVSSGVTPLPRVPSPLAVQTVELGPSSVLLVGTDGFGDALGDGDGAVGRLFHRGLAAPPPALGFAHLLDFSRETFDDDRTLLAVWPRHLLREPRR</sequence>
<keyword evidence="4" id="KW-1185">Reference proteome</keyword>
<dbReference type="InterPro" id="IPR036457">
    <property type="entry name" value="PPM-type-like_dom_sf"/>
</dbReference>
<evidence type="ECO:0000313" key="4">
    <source>
        <dbReference type="Proteomes" id="UP000778578"/>
    </source>
</evidence>
<dbReference type="InterPro" id="IPR001932">
    <property type="entry name" value="PPM-type_phosphatase-like_dom"/>
</dbReference>
<dbReference type="RefSeq" id="WP_222967235.1">
    <property type="nucleotide sequence ID" value="NZ_JAINZZ010000046.1"/>
</dbReference>
<dbReference type="Pfam" id="PF13672">
    <property type="entry name" value="PP2C_2"/>
    <property type="match status" value="1"/>
</dbReference>
<dbReference type="Proteomes" id="UP000778578">
    <property type="component" value="Unassembled WGS sequence"/>
</dbReference>
<gene>
    <name evidence="3" type="ORF">K7862_27530</name>
</gene>
<evidence type="ECO:0000259" key="2">
    <source>
        <dbReference type="Pfam" id="PF13672"/>
    </source>
</evidence>
<protein>
    <submittedName>
        <fullName evidence="3">Protein phosphatase 2C domain-containing protein</fullName>
    </submittedName>
</protein>
<organism evidence="3 4">
    <name type="scientific">Actinacidiphila acidipaludis</name>
    <dbReference type="NCBI Taxonomy" id="2873382"/>
    <lineage>
        <taxon>Bacteria</taxon>
        <taxon>Bacillati</taxon>
        <taxon>Actinomycetota</taxon>
        <taxon>Actinomycetes</taxon>
        <taxon>Kitasatosporales</taxon>
        <taxon>Streptomycetaceae</taxon>
        <taxon>Actinacidiphila</taxon>
    </lineage>
</organism>
<name>A0ABS7QDW4_9ACTN</name>
<accession>A0ABS7QDW4</accession>
<feature type="region of interest" description="Disordered" evidence="1">
    <location>
        <begin position="1"/>
        <end position="22"/>
    </location>
</feature>
<feature type="domain" description="PPM-type phosphatase" evidence="2">
    <location>
        <begin position="43"/>
        <end position="240"/>
    </location>
</feature>
<evidence type="ECO:0000256" key="1">
    <source>
        <dbReference type="SAM" id="MobiDB-lite"/>
    </source>
</evidence>
<proteinExistence type="predicted"/>